<dbReference type="PANTHER" id="PTHR35333">
    <property type="entry name" value="BETA-LACTAMASE"/>
    <property type="match status" value="1"/>
</dbReference>
<dbReference type="EMBL" id="LT607733">
    <property type="protein sequence ID" value="SCG17387.1"/>
    <property type="molecule type" value="Genomic_DNA"/>
</dbReference>
<dbReference type="GO" id="GO:0008800">
    <property type="term" value="F:beta-lactamase activity"/>
    <property type="evidence" value="ECO:0007669"/>
    <property type="project" value="InterPro"/>
</dbReference>
<dbReference type="Gene3D" id="3.40.710.10">
    <property type="entry name" value="DD-peptidase/beta-lactamase superfamily"/>
    <property type="match status" value="1"/>
</dbReference>
<feature type="domain" description="Beta-lactamase class A catalytic" evidence="4">
    <location>
        <begin position="82"/>
        <end position="282"/>
    </location>
</feature>
<feature type="chain" id="PRO_5008716521" description="Beta-lactamase" evidence="3">
    <location>
        <begin position="32"/>
        <end position="337"/>
    </location>
</feature>
<dbReference type="InterPro" id="IPR012338">
    <property type="entry name" value="Beta-lactam/transpept-like"/>
</dbReference>
<evidence type="ECO:0000313" key="6">
    <source>
        <dbReference type="Proteomes" id="UP000198251"/>
    </source>
</evidence>
<dbReference type="InterPro" id="IPR045155">
    <property type="entry name" value="Beta-lactam_cat"/>
</dbReference>
<dbReference type="PROSITE" id="PS51318">
    <property type="entry name" value="TAT"/>
    <property type="match status" value="1"/>
</dbReference>
<evidence type="ECO:0000313" key="5">
    <source>
        <dbReference type="EMBL" id="SCG17387.1"/>
    </source>
</evidence>
<accession>A0A1C5GCF2</accession>
<dbReference type="SUPFAM" id="SSF56601">
    <property type="entry name" value="beta-lactamase/transpeptidase-like"/>
    <property type="match status" value="1"/>
</dbReference>
<proteinExistence type="predicted"/>
<organism evidence="5 6">
    <name type="scientific">Micromonospora echinofusca</name>
    <dbReference type="NCBI Taxonomy" id="47858"/>
    <lineage>
        <taxon>Bacteria</taxon>
        <taxon>Bacillati</taxon>
        <taxon>Actinomycetota</taxon>
        <taxon>Actinomycetes</taxon>
        <taxon>Micromonosporales</taxon>
        <taxon>Micromonosporaceae</taxon>
        <taxon>Micromonospora</taxon>
    </lineage>
</organism>
<name>A0A1C5GCF2_MICEH</name>
<dbReference type="GO" id="GO:0030655">
    <property type="term" value="P:beta-lactam antibiotic catabolic process"/>
    <property type="evidence" value="ECO:0007669"/>
    <property type="project" value="InterPro"/>
</dbReference>
<evidence type="ECO:0000256" key="1">
    <source>
        <dbReference type="ARBA" id="ARBA00018879"/>
    </source>
</evidence>
<dbReference type="Proteomes" id="UP000198251">
    <property type="component" value="Chromosome I"/>
</dbReference>
<dbReference type="InterPro" id="IPR000871">
    <property type="entry name" value="Beta-lactam_class-A"/>
</dbReference>
<dbReference type="AlphaFoldDB" id="A0A1C5GCF2"/>
<protein>
    <recommendedName>
        <fullName evidence="1">Beta-lactamase</fullName>
    </recommendedName>
    <alternativeName>
        <fullName evidence="2">Penicillinase</fullName>
    </alternativeName>
</protein>
<sequence>MTIRVNRRTALGLGTVATAGTVLGAATPAVAAPEVAEPAPTTPRQAARRVAAIYERETVAAGGNWQAYVSVADPAGAPQVAVSDEPDRRLEAYSVNKIAVAVAVLDKVDRGLLTLDQRVEVTEAIVVPGGDGMFSLDGAYPSFVTLGHVLANLLTVSDDTAVRLCGLVCPAAELNDILRGKGFPNTQVQPVANPNRFFLGTSTPRETHDLLRALVAGTLLSPAGTAFVLRLLRAPVAYTDGIRRVMSSTERARVATKAGWFADARHEAGVIFDMAGAPVLTYALFADGQAEPDDYGATHPAVAARARMGRRFLAAVDRLTGTGVTHRPTAQRPSNGG</sequence>
<keyword evidence="6" id="KW-1185">Reference proteome</keyword>
<keyword evidence="3" id="KW-0732">Signal</keyword>
<evidence type="ECO:0000256" key="2">
    <source>
        <dbReference type="ARBA" id="ARBA00030171"/>
    </source>
</evidence>
<evidence type="ECO:0000259" key="4">
    <source>
        <dbReference type="Pfam" id="PF13354"/>
    </source>
</evidence>
<evidence type="ECO:0000256" key="3">
    <source>
        <dbReference type="SAM" id="SignalP"/>
    </source>
</evidence>
<feature type="signal peptide" evidence="3">
    <location>
        <begin position="1"/>
        <end position="31"/>
    </location>
</feature>
<gene>
    <name evidence="5" type="ORF">GA0070610_3698</name>
</gene>
<dbReference type="InterPro" id="IPR006311">
    <property type="entry name" value="TAT_signal"/>
</dbReference>
<reference evidence="5 6" key="1">
    <citation type="submission" date="2016-06" db="EMBL/GenBank/DDBJ databases">
        <authorList>
            <person name="Kjaerup R.B."/>
            <person name="Dalgaard T.S."/>
            <person name="Juul-Madsen H.R."/>
        </authorList>
    </citation>
    <scope>NUCLEOTIDE SEQUENCE [LARGE SCALE GENOMIC DNA]</scope>
    <source>
        <strain evidence="5 6">DSM 43913</strain>
    </source>
</reference>
<dbReference type="Pfam" id="PF13354">
    <property type="entry name" value="Beta-lactamase2"/>
    <property type="match status" value="1"/>
</dbReference>
<dbReference type="PANTHER" id="PTHR35333:SF3">
    <property type="entry name" value="BETA-LACTAMASE-TYPE TRANSPEPTIDASE FOLD CONTAINING PROTEIN"/>
    <property type="match status" value="1"/>
</dbReference>
<dbReference type="GO" id="GO:0046677">
    <property type="term" value="P:response to antibiotic"/>
    <property type="evidence" value="ECO:0007669"/>
    <property type="project" value="InterPro"/>
</dbReference>